<accession>A0A3A2Z3L2</accession>
<dbReference type="OrthoDB" id="4509242at2759"/>
<dbReference type="Proteomes" id="UP000266188">
    <property type="component" value="Unassembled WGS sequence"/>
</dbReference>
<dbReference type="AlphaFoldDB" id="A0A3A2Z3L2"/>
<evidence type="ECO:0000313" key="2">
    <source>
        <dbReference type="Proteomes" id="UP000266188"/>
    </source>
</evidence>
<feature type="non-terminal residue" evidence="1">
    <location>
        <position position="93"/>
    </location>
</feature>
<comment type="caution">
    <text evidence="1">The sequence shown here is derived from an EMBL/GenBank/DDBJ whole genome shotgun (WGS) entry which is preliminary data.</text>
</comment>
<dbReference type="EMBL" id="MVGC01001154">
    <property type="protein sequence ID" value="RJE17330.1"/>
    <property type="molecule type" value="Genomic_DNA"/>
</dbReference>
<organism evidence="1 2">
    <name type="scientific">Aspergillus sclerotialis</name>
    <dbReference type="NCBI Taxonomy" id="2070753"/>
    <lineage>
        <taxon>Eukaryota</taxon>
        <taxon>Fungi</taxon>
        <taxon>Dikarya</taxon>
        <taxon>Ascomycota</taxon>
        <taxon>Pezizomycotina</taxon>
        <taxon>Eurotiomycetes</taxon>
        <taxon>Eurotiomycetidae</taxon>
        <taxon>Eurotiales</taxon>
        <taxon>Aspergillaceae</taxon>
        <taxon>Aspergillus</taxon>
        <taxon>Aspergillus subgen. Polypaecilum</taxon>
    </lineage>
</organism>
<proteinExistence type="predicted"/>
<keyword evidence="2" id="KW-1185">Reference proteome</keyword>
<evidence type="ECO:0000313" key="1">
    <source>
        <dbReference type="EMBL" id="RJE17330.1"/>
    </source>
</evidence>
<sequence length="93" mass="10427">MVRFLESHPPYKQYVADVKAGVLELPAYDKDTEGSVIVLPGELFCRFEGCDHQKEYSHPGNLKTHLTGHQGVTISGKYASKGRHTIKEIDEVK</sequence>
<gene>
    <name evidence="1" type="ORF">PHISCL_10333</name>
</gene>
<name>A0A3A2Z3L2_9EURO</name>
<reference evidence="2" key="1">
    <citation type="submission" date="2017-02" db="EMBL/GenBank/DDBJ databases">
        <authorList>
            <person name="Tafer H."/>
            <person name="Lopandic K."/>
        </authorList>
    </citation>
    <scope>NUCLEOTIDE SEQUENCE [LARGE SCALE GENOMIC DNA]</scope>
    <source>
        <strain evidence="2">CBS 366.77</strain>
    </source>
</reference>
<protein>
    <submittedName>
        <fullName evidence="1">Uncharacterized protein</fullName>
    </submittedName>
</protein>